<evidence type="ECO:0000256" key="5">
    <source>
        <dbReference type="ARBA" id="ARBA00007417"/>
    </source>
</evidence>
<evidence type="ECO:0000256" key="2">
    <source>
        <dbReference type="ARBA" id="ARBA00004882"/>
    </source>
</evidence>
<dbReference type="InterPro" id="IPR016193">
    <property type="entry name" value="Cytidine_deaminase-like"/>
</dbReference>
<dbReference type="InterPro" id="IPR024072">
    <property type="entry name" value="DHFR-like_dom_sf"/>
</dbReference>
<keyword evidence="9 12" id="KW-0521">NADP</keyword>
<keyword evidence="10 12" id="KW-0560">Oxidoreductase</keyword>
<dbReference type="InterPro" id="IPR002734">
    <property type="entry name" value="RibDG_C"/>
</dbReference>
<sequence>MSSVARSTACLPMAVKMTNARDQYYMAEAIALAKKGLMTTSPNPRVGCVLVKDDVVVGRGYHLRAGEGHAEVNALADAGVNAQGCTAYVTLEPCSHTGRTGPCCQALANAGVARVVVAMQDPNPQVGGSGLQYLRDQGIAVDVGVLEQQARALNPGFIRRMTHGLPLVTAKLASSVDGRTAMASGESQWITGPAARTQVQQLRARSCAIITGIGSILLDDSSLTLRRDELGLDAELSEQVVRRQPIRVVLDSRLRMPLSAKILRQTGRTIIAYHYADAERLEALSNAGAELVQLPLRDGHVDGLALLRWLAEQQQCNEVLLETGSQLAGGWLQQGLIDRLKIFMAPKLLGSQARPLFTLPLAAMSEQVELAIDDIRAVGDDWLISAAPVYSTPL</sequence>
<dbReference type="Pfam" id="PF00383">
    <property type="entry name" value="dCMP_cyt_deam_1"/>
    <property type="match status" value="1"/>
</dbReference>
<evidence type="ECO:0000256" key="4">
    <source>
        <dbReference type="ARBA" id="ARBA00005259"/>
    </source>
</evidence>
<dbReference type="PROSITE" id="PS00903">
    <property type="entry name" value="CYT_DCMP_DEAMINASES_1"/>
    <property type="match status" value="1"/>
</dbReference>
<evidence type="ECO:0000256" key="7">
    <source>
        <dbReference type="ARBA" id="ARBA00022723"/>
    </source>
</evidence>
<dbReference type="CDD" id="cd01284">
    <property type="entry name" value="Riboflavin_deaminase-reductase"/>
    <property type="match status" value="1"/>
</dbReference>
<protein>
    <recommendedName>
        <fullName evidence="12">Riboflavin biosynthesis protein RibD</fullName>
    </recommendedName>
    <domain>
        <recommendedName>
            <fullName evidence="12">Diaminohydroxyphosphoribosylaminopyrimidine deaminase</fullName>
            <shortName evidence="12">DRAP deaminase</shortName>
            <ecNumber evidence="12">3.5.4.26</ecNumber>
        </recommendedName>
        <alternativeName>
            <fullName evidence="12">Riboflavin-specific deaminase</fullName>
        </alternativeName>
    </domain>
    <domain>
        <recommendedName>
            <fullName evidence="12">5-amino-6-(5-phosphoribosylamino)uracil reductase</fullName>
            <ecNumber evidence="12">1.1.1.193</ecNumber>
        </recommendedName>
        <alternativeName>
            <fullName evidence="12">HTP reductase</fullName>
        </alternativeName>
    </domain>
</protein>
<organism evidence="14 15">
    <name type="scientific">Sinobacterium norvegicum</name>
    <dbReference type="NCBI Taxonomy" id="1641715"/>
    <lineage>
        <taxon>Bacteria</taxon>
        <taxon>Pseudomonadati</taxon>
        <taxon>Pseudomonadota</taxon>
        <taxon>Gammaproteobacteria</taxon>
        <taxon>Cellvibrionales</taxon>
        <taxon>Spongiibacteraceae</taxon>
        <taxon>Sinobacterium</taxon>
    </lineage>
</organism>
<accession>A0ABM9AFN6</accession>
<evidence type="ECO:0000256" key="12">
    <source>
        <dbReference type="PIRNR" id="PIRNR006769"/>
    </source>
</evidence>
<dbReference type="EMBL" id="CAKLPX010000001">
    <property type="protein sequence ID" value="CAH0991559.1"/>
    <property type="molecule type" value="Genomic_DNA"/>
</dbReference>
<comment type="pathway">
    <text evidence="3 12">Cofactor biosynthesis; riboflavin biosynthesis; 5-amino-6-(D-ribitylamino)uracil from GTP: step 3/4.</text>
</comment>
<dbReference type="InterPro" id="IPR011549">
    <property type="entry name" value="RibD_C"/>
</dbReference>
<evidence type="ECO:0000256" key="1">
    <source>
        <dbReference type="ARBA" id="ARBA00002151"/>
    </source>
</evidence>
<dbReference type="PROSITE" id="PS51747">
    <property type="entry name" value="CYT_DCMP_DEAMINASES_2"/>
    <property type="match status" value="1"/>
</dbReference>
<keyword evidence="11" id="KW-0511">Multifunctional enzyme</keyword>
<name>A0ABM9AFN6_9GAMM</name>
<dbReference type="PANTHER" id="PTHR38011">
    <property type="entry name" value="DIHYDROFOLATE REDUCTASE FAMILY PROTEIN (AFU_ORTHOLOGUE AFUA_8G06820)"/>
    <property type="match status" value="1"/>
</dbReference>
<dbReference type="EC" id="3.5.4.26" evidence="12"/>
<dbReference type="Gene3D" id="3.40.430.10">
    <property type="entry name" value="Dihydrofolate Reductase, subunit A"/>
    <property type="match status" value="1"/>
</dbReference>
<evidence type="ECO:0000256" key="3">
    <source>
        <dbReference type="ARBA" id="ARBA00004910"/>
    </source>
</evidence>
<dbReference type="NCBIfam" id="TIGR00227">
    <property type="entry name" value="ribD_Cterm"/>
    <property type="match status" value="1"/>
</dbReference>
<dbReference type="PANTHER" id="PTHR38011:SF7">
    <property type="entry name" value="2,5-DIAMINO-6-RIBOSYLAMINO-4(3H)-PYRIMIDINONE 5'-PHOSPHATE REDUCTASE"/>
    <property type="match status" value="1"/>
</dbReference>
<dbReference type="NCBIfam" id="TIGR00326">
    <property type="entry name" value="eubact_ribD"/>
    <property type="match status" value="1"/>
</dbReference>
<reference evidence="14" key="1">
    <citation type="submission" date="2021-12" db="EMBL/GenBank/DDBJ databases">
        <authorList>
            <person name="Rodrigo-Torres L."/>
            <person name="Arahal R. D."/>
            <person name="Lucena T."/>
        </authorList>
    </citation>
    <scope>NUCLEOTIDE SEQUENCE</scope>
    <source>
        <strain evidence="14">CECT 8267</strain>
    </source>
</reference>
<comment type="similarity">
    <text evidence="4 12">In the N-terminal section; belongs to the cytidine and deoxycytidylate deaminase family.</text>
</comment>
<keyword evidence="15" id="KW-1185">Reference proteome</keyword>
<dbReference type="SUPFAM" id="SSF53927">
    <property type="entry name" value="Cytidine deaminase-like"/>
    <property type="match status" value="1"/>
</dbReference>
<evidence type="ECO:0000256" key="8">
    <source>
        <dbReference type="ARBA" id="ARBA00022833"/>
    </source>
</evidence>
<evidence type="ECO:0000256" key="6">
    <source>
        <dbReference type="ARBA" id="ARBA00022619"/>
    </source>
</evidence>
<dbReference type="InterPro" id="IPR016192">
    <property type="entry name" value="APOBEC/CMP_deaminase_Zn-bd"/>
</dbReference>
<comment type="cofactor">
    <cofactor evidence="12">
        <name>Zn(2+)</name>
        <dbReference type="ChEBI" id="CHEBI:29105"/>
    </cofactor>
    <text evidence="12">Binds 1 zinc ion.</text>
</comment>
<evidence type="ECO:0000313" key="14">
    <source>
        <dbReference type="EMBL" id="CAH0991559.1"/>
    </source>
</evidence>
<dbReference type="SUPFAM" id="SSF53597">
    <property type="entry name" value="Dihydrofolate reductase-like"/>
    <property type="match status" value="1"/>
</dbReference>
<keyword evidence="8 12" id="KW-0862">Zinc</keyword>
<evidence type="ECO:0000256" key="10">
    <source>
        <dbReference type="ARBA" id="ARBA00023002"/>
    </source>
</evidence>
<feature type="domain" description="CMP/dCMP-type deaminase" evidence="13">
    <location>
        <begin position="20"/>
        <end position="142"/>
    </location>
</feature>
<evidence type="ECO:0000256" key="9">
    <source>
        <dbReference type="ARBA" id="ARBA00022857"/>
    </source>
</evidence>
<evidence type="ECO:0000259" key="13">
    <source>
        <dbReference type="PROSITE" id="PS51747"/>
    </source>
</evidence>
<evidence type="ECO:0000256" key="11">
    <source>
        <dbReference type="ARBA" id="ARBA00023268"/>
    </source>
</evidence>
<dbReference type="InterPro" id="IPR004794">
    <property type="entry name" value="Eubact_RibD"/>
</dbReference>
<gene>
    <name evidence="14" type="primary">ribD</name>
    <name evidence="14" type="ORF">SIN8267_01668</name>
</gene>
<keyword evidence="7 12" id="KW-0479">Metal-binding</keyword>
<dbReference type="InterPro" id="IPR002125">
    <property type="entry name" value="CMP_dCMP_dom"/>
</dbReference>
<comment type="pathway">
    <text evidence="2 12">Cofactor biosynthesis; riboflavin biosynthesis; 5-amino-6-(D-ribitylamino)uracil from GTP: step 2/4.</text>
</comment>
<dbReference type="PIRSF" id="PIRSF006769">
    <property type="entry name" value="RibD"/>
    <property type="match status" value="1"/>
</dbReference>
<comment type="function">
    <text evidence="1 12">Converts 2,5-diamino-6-(ribosylamino)-4(3h)-pyrimidinone 5'-phosphate into 5-amino-6-(ribosylamino)-2,4(1h,3h)-pyrimidinedione 5'-phosphate.</text>
</comment>
<comment type="catalytic activity">
    <reaction evidence="12">
        <text>2,5-diamino-6-hydroxy-4-(5-phosphoribosylamino)-pyrimidine + H2O + H(+) = 5-amino-6-(5-phospho-D-ribosylamino)uracil + NH4(+)</text>
        <dbReference type="Rhea" id="RHEA:21868"/>
        <dbReference type="ChEBI" id="CHEBI:15377"/>
        <dbReference type="ChEBI" id="CHEBI:15378"/>
        <dbReference type="ChEBI" id="CHEBI:28938"/>
        <dbReference type="ChEBI" id="CHEBI:58453"/>
        <dbReference type="ChEBI" id="CHEBI:58614"/>
        <dbReference type="EC" id="3.5.4.26"/>
    </reaction>
</comment>
<dbReference type="EC" id="1.1.1.193" evidence="12"/>
<comment type="similarity">
    <text evidence="5 12">In the C-terminal section; belongs to the HTP reductase family.</text>
</comment>
<proteinExistence type="inferred from homology"/>
<dbReference type="Gene3D" id="3.40.140.10">
    <property type="entry name" value="Cytidine Deaminase, domain 2"/>
    <property type="match status" value="1"/>
</dbReference>
<dbReference type="Proteomes" id="UP000838100">
    <property type="component" value="Unassembled WGS sequence"/>
</dbReference>
<keyword evidence="12" id="KW-0378">Hydrolase</keyword>
<keyword evidence="6 12" id="KW-0686">Riboflavin biosynthesis</keyword>
<dbReference type="Pfam" id="PF01872">
    <property type="entry name" value="RibD_C"/>
    <property type="match status" value="1"/>
</dbReference>
<comment type="caution">
    <text evidence="14">The sequence shown here is derived from an EMBL/GenBank/DDBJ whole genome shotgun (WGS) entry which is preliminary data.</text>
</comment>
<dbReference type="InterPro" id="IPR050765">
    <property type="entry name" value="Riboflavin_Biosynth_HTPR"/>
</dbReference>
<comment type="catalytic activity">
    <reaction evidence="12">
        <text>5-amino-6-(5-phospho-D-ribitylamino)uracil + NADP(+) = 5-amino-6-(5-phospho-D-ribosylamino)uracil + NADPH + H(+)</text>
        <dbReference type="Rhea" id="RHEA:17845"/>
        <dbReference type="ChEBI" id="CHEBI:15378"/>
        <dbReference type="ChEBI" id="CHEBI:57783"/>
        <dbReference type="ChEBI" id="CHEBI:58349"/>
        <dbReference type="ChEBI" id="CHEBI:58421"/>
        <dbReference type="ChEBI" id="CHEBI:58453"/>
        <dbReference type="EC" id="1.1.1.193"/>
    </reaction>
</comment>
<evidence type="ECO:0000313" key="15">
    <source>
        <dbReference type="Proteomes" id="UP000838100"/>
    </source>
</evidence>